<comment type="caution">
    <text evidence="1">The sequence shown here is derived from an EMBL/GenBank/DDBJ whole genome shotgun (WGS) entry which is preliminary data.</text>
</comment>
<dbReference type="STRING" id="1666911.HLUCCA11_21505"/>
<protein>
    <submittedName>
        <fullName evidence="1">Toxin-antitoxin system antidote component</fullName>
    </submittedName>
</protein>
<sequence>MQITLSSQQSKVLESLSQQGGYASLEDAIDTALVLLADEIVQPDLAETPDYLAWVEQTRLKIEEGISAADQGAVLEADDVLSRLRNKVEAARSASA</sequence>
<accession>A0A0P7ZI37</accession>
<dbReference type="Proteomes" id="UP000050465">
    <property type="component" value="Unassembled WGS sequence"/>
</dbReference>
<gene>
    <name evidence="1" type="ORF">HLUCCA11_21505</name>
</gene>
<dbReference type="EMBL" id="LJZR01000057">
    <property type="protein sequence ID" value="KPQ32431.1"/>
    <property type="molecule type" value="Genomic_DNA"/>
</dbReference>
<organism evidence="1 2">
    <name type="scientific">Phormidesmis priestleyi Ana</name>
    <dbReference type="NCBI Taxonomy" id="1666911"/>
    <lineage>
        <taxon>Bacteria</taxon>
        <taxon>Bacillati</taxon>
        <taxon>Cyanobacteriota</taxon>
        <taxon>Cyanophyceae</taxon>
        <taxon>Leptolyngbyales</taxon>
        <taxon>Leptolyngbyaceae</taxon>
        <taxon>Phormidesmis</taxon>
    </lineage>
</organism>
<reference evidence="1 2" key="1">
    <citation type="submission" date="2015-09" db="EMBL/GenBank/DDBJ databases">
        <title>Identification and resolution of microdiversity through metagenomic sequencing of parallel consortia.</title>
        <authorList>
            <person name="Nelson W.C."/>
            <person name="Romine M.F."/>
            <person name="Lindemann S.R."/>
        </authorList>
    </citation>
    <scope>NUCLEOTIDE SEQUENCE [LARGE SCALE GENOMIC DNA]</scope>
    <source>
        <strain evidence="1">Ana</strain>
    </source>
</reference>
<evidence type="ECO:0000313" key="1">
    <source>
        <dbReference type="EMBL" id="KPQ32431.1"/>
    </source>
</evidence>
<evidence type="ECO:0000313" key="2">
    <source>
        <dbReference type="Proteomes" id="UP000050465"/>
    </source>
</evidence>
<proteinExistence type="predicted"/>
<name>A0A0P7ZI37_9CYAN</name>
<dbReference type="AlphaFoldDB" id="A0A0P7ZI37"/>